<reference evidence="3" key="1">
    <citation type="submission" date="2016-10" db="EMBL/GenBank/DDBJ databases">
        <authorList>
            <person name="Varghese N."/>
            <person name="Submissions S."/>
        </authorList>
    </citation>
    <scope>NUCLEOTIDE SEQUENCE [LARGE SCALE GENOMIC DNA]</scope>
    <source>
        <strain evidence="3">DSM 15363</strain>
    </source>
</reference>
<evidence type="ECO:0000256" key="1">
    <source>
        <dbReference type="SAM" id="Phobius"/>
    </source>
</evidence>
<proteinExistence type="predicted"/>
<keyword evidence="1" id="KW-0812">Transmembrane</keyword>
<dbReference type="OrthoDB" id="1179353at2"/>
<sequence length="121" mass="12607">MYLKGKIISVPLSNIGKIKTKHSAGNNIVIGALIGGGSLAVIGLLSGDDNSGILSLSANEKVSLGLVGGGFFGAIIGAITAIFKKSKLYIIYGSKMKLKDFKEKISGFKLKHNISKAAEIE</sequence>
<dbReference type="EMBL" id="FNCZ01000007">
    <property type="protein sequence ID" value="SDI14792.1"/>
    <property type="molecule type" value="Genomic_DNA"/>
</dbReference>
<feature type="transmembrane region" description="Helical" evidence="1">
    <location>
        <begin position="65"/>
        <end position="83"/>
    </location>
</feature>
<feature type="transmembrane region" description="Helical" evidence="1">
    <location>
        <begin position="27"/>
        <end position="45"/>
    </location>
</feature>
<organism evidence="2 3">
    <name type="scientific">Winogradskyella thalassocola</name>
    <dbReference type="NCBI Taxonomy" id="262004"/>
    <lineage>
        <taxon>Bacteria</taxon>
        <taxon>Pseudomonadati</taxon>
        <taxon>Bacteroidota</taxon>
        <taxon>Flavobacteriia</taxon>
        <taxon>Flavobacteriales</taxon>
        <taxon>Flavobacteriaceae</taxon>
        <taxon>Winogradskyella</taxon>
    </lineage>
</organism>
<accession>A0A1G8I7J4</accession>
<name>A0A1G8I7J4_9FLAO</name>
<dbReference type="Proteomes" id="UP000199492">
    <property type="component" value="Unassembled WGS sequence"/>
</dbReference>
<dbReference type="STRING" id="262004.SAMN04489796_107157"/>
<gene>
    <name evidence="2" type="ORF">SAMN04489796_107157</name>
</gene>
<protein>
    <submittedName>
        <fullName evidence="2">Uncharacterized protein</fullName>
    </submittedName>
</protein>
<evidence type="ECO:0000313" key="2">
    <source>
        <dbReference type="EMBL" id="SDI14792.1"/>
    </source>
</evidence>
<keyword evidence="1" id="KW-0472">Membrane</keyword>
<keyword evidence="1" id="KW-1133">Transmembrane helix</keyword>
<dbReference type="AlphaFoldDB" id="A0A1G8I7J4"/>
<keyword evidence="3" id="KW-1185">Reference proteome</keyword>
<evidence type="ECO:0000313" key="3">
    <source>
        <dbReference type="Proteomes" id="UP000199492"/>
    </source>
</evidence>
<dbReference type="RefSeq" id="WP_092469559.1">
    <property type="nucleotide sequence ID" value="NZ_FNCZ01000007.1"/>
</dbReference>